<dbReference type="InterPro" id="IPR000253">
    <property type="entry name" value="FHA_dom"/>
</dbReference>
<evidence type="ECO:0000256" key="1">
    <source>
        <dbReference type="ARBA" id="ARBA00022553"/>
    </source>
</evidence>
<dbReference type="PROSITE" id="PS50006">
    <property type="entry name" value="FHA_DOMAIN"/>
    <property type="match status" value="1"/>
</dbReference>
<evidence type="ECO:0000313" key="4">
    <source>
        <dbReference type="Proteomes" id="UP000225548"/>
    </source>
</evidence>
<gene>
    <name evidence="3" type="ORF">ATL42_2183</name>
</gene>
<dbReference type="InterPro" id="IPR008984">
    <property type="entry name" value="SMAD_FHA_dom_sf"/>
</dbReference>
<proteinExistence type="predicted"/>
<sequence>MTRKRCTVNPSSTSPVVLRFSDGHSVLLRGMTLVGRNPQPDPGEVVTDLVALADPARSVSKTHLLVGMDATGLFVTDRDSTNGTLVTLPDGQQILCAAGQSIRVAPGSVVTFGDFSLVPDFHEHG</sequence>
<dbReference type="SUPFAM" id="SSF49879">
    <property type="entry name" value="SMAD/FHA domain"/>
    <property type="match status" value="1"/>
</dbReference>
<name>A0A2A9E5E8_9MICO</name>
<organism evidence="3 4">
    <name type="scientific">Sanguibacter antarcticus</name>
    <dbReference type="NCBI Taxonomy" id="372484"/>
    <lineage>
        <taxon>Bacteria</taxon>
        <taxon>Bacillati</taxon>
        <taxon>Actinomycetota</taxon>
        <taxon>Actinomycetes</taxon>
        <taxon>Micrococcales</taxon>
        <taxon>Sanguibacteraceae</taxon>
        <taxon>Sanguibacter</taxon>
    </lineage>
</organism>
<comment type="caution">
    <text evidence="3">The sequence shown here is derived from an EMBL/GenBank/DDBJ whole genome shotgun (WGS) entry which is preliminary data.</text>
</comment>
<evidence type="ECO:0000259" key="2">
    <source>
        <dbReference type="PROSITE" id="PS50006"/>
    </source>
</evidence>
<dbReference type="Pfam" id="PF00498">
    <property type="entry name" value="FHA"/>
    <property type="match status" value="1"/>
</dbReference>
<dbReference type="AlphaFoldDB" id="A0A2A9E5E8"/>
<dbReference type="Gene3D" id="2.60.200.20">
    <property type="match status" value="1"/>
</dbReference>
<feature type="domain" description="FHA" evidence="2">
    <location>
        <begin position="32"/>
        <end position="87"/>
    </location>
</feature>
<keyword evidence="4" id="KW-1185">Reference proteome</keyword>
<reference evidence="3 4" key="1">
    <citation type="submission" date="2017-10" db="EMBL/GenBank/DDBJ databases">
        <title>Sequencing the genomes of 1000 actinobacteria strains.</title>
        <authorList>
            <person name="Klenk H.-P."/>
        </authorList>
    </citation>
    <scope>NUCLEOTIDE SEQUENCE [LARGE SCALE GENOMIC DNA]</scope>
    <source>
        <strain evidence="3 4">DSM 18966</strain>
    </source>
</reference>
<dbReference type="CDD" id="cd00060">
    <property type="entry name" value="FHA"/>
    <property type="match status" value="1"/>
</dbReference>
<protein>
    <submittedName>
        <fullName evidence="3">FHA domain-containing protein</fullName>
    </submittedName>
</protein>
<dbReference type="Proteomes" id="UP000225548">
    <property type="component" value="Unassembled WGS sequence"/>
</dbReference>
<dbReference type="EMBL" id="PDJG01000001">
    <property type="protein sequence ID" value="PFG34277.1"/>
    <property type="molecule type" value="Genomic_DNA"/>
</dbReference>
<evidence type="ECO:0000313" key="3">
    <source>
        <dbReference type="EMBL" id="PFG34277.1"/>
    </source>
</evidence>
<keyword evidence="1" id="KW-0597">Phosphoprotein</keyword>
<accession>A0A2A9E5E8</accession>